<accession>A0A6J4I7B1</accession>
<sequence>ALPQRPVDAAPVGVRPLVVAGQRPADPAVEPPGPHRRRRRAGGPLHPDGRDADPVVPLRARDGVAGLAEPGPARPRRGRRAHGDGRRLADLAGEHRPDDVHLLPGAGAALLRAGRHPAAAGRARPARADAAPHRRPGGGLHLRGGRRGHLRVLLAGAHRRSAEQRGVAAPDVVPLLVL</sequence>
<evidence type="ECO:0000256" key="1">
    <source>
        <dbReference type="SAM" id="MobiDB-lite"/>
    </source>
</evidence>
<dbReference type="EMBL" id="CADCTI010000147">
    <property type="protein sequence ID" value="CAA9243380.1"/>
    <property type="molecule type" value="Genomic_DNA"/>
</dbReference>
<proteinExistence type="predicted"/>
<feature type="region of interest" description="Disordered" evidence="1">
    <location>
        <begin position="1"/>
        <end position="100"/>
    </location>
</feature>
<gene>
    <name evidence="2" type="ORF">AVDCRST_MAG57-1615</name>
</gene>
<dbReference type="AlphaFoldDB" id="A0A6J4I7B1"/>
<feature type="non-terminal residue" evidence="2">
    <location>
        <position position="1"/>
    </location>
</feature>
<feature type="region of interest" description="Disordered" evidence="1">
    <location>
        <begin position="122"/>
        <end position="144"/>
    </location>
</feature>
<organism evidence="2">
    <name type="scientific">uncultured Blastococcus sp</name>
    <dbReference type="NCBI Taxonomy" id="217144"/>
    <lineage>
        <taxon>Bacteria</taxon>
        <taxon>Bacillati</taxon>
        <taxon>Actinomycetota</taxon>
        <taxon>Actinomycetes</taxon>
        <taxon>Geodermatophilales</taxon>
        <taxon>Geodermatophilaceae</taxon>
        <taxon>Blastococcus</taxon>
        <taxon>environmental samples</taxon>
    </lineage>
</organism>
<evidence type="ECO:0000313" key="2">
    <source>
        <dbReference type="EMBL" id="CAA9243380.1"/>
    </source>
</evidence>
<feature type="compositionally biased region" description="Basic and acidic residues" evidence="1">
    <location>
        <begin position="81"/>
        <end position="100"/>
    </location>
</feature>
<dbReference type="GO" id="GO:0016757">
    <property type="term" value="F:glycosyltransferase activity"/>
    <property type="evidence" value="ECO:0007669"/>
    <property type="project" value="UniProtKB-KW"/>
</dbReference>
<protein>
    <submittedName>
        <fullName evidence="2">Protein-O-mannosyltransferase</fullName>
    </submittedName>
</protein>
<feature type="non-terminal residue" evidence="2">
    <location>
        <position position="178"/>
    </location>
</feature>
<name>A0A6J4I7B1_9ACTN</name>
<keyword evidence="2" id="KW-0328">Glycosyltransferase</keyword>
<keyword evidence="2" id="KW-0808">Transferase</keyword>
<reference evidence="2" key="1">
    <citation type="submission" date="2020-02" db="EMBL/GenBank/DDBJ databases">
        <authorList>
            <person name="Meier V. D."/>
        </authorList>
    </citation>
    <scope>NUCLEOTIDE SEQUENCE</scope>
    <source>
        <strain evidence="2">AVDCRST_MAG57</strain>
    </source>
</reference>